<dbReference type="STRING" id="945553.A0A0D2PAY4"/>
<dbReference type="SUPFAM" id="SSF56399">
    <property type="entry name" value="ADP-ribosylation"/>
    <property type="match status" value="1"/>
</dbReference>
<dbReference type="Gene3D" id="1.10.10.970">
    <property type="entry name" value="RNA 2'-phosphotransferase, Tpt1/KptA family, N-terminal domain"/>
    <property type="match status" value="1"/>
</dbReference>
<protein>
    <recommendedName>
        <fullName evidence="2">2'-phosphotransferase</fullName>
        <ecNumber evidence="2">2.7.1.160</ecNumber>
    </recommendedName>
</protein>
<dbReference type="PROSITE" id="PS50254">
    <property type="entry name" value="REL_2"/>
    <property type="match status" value="1"/>
</dbReference>
<gene>
    <name evidence="6" type="ORF">HYPSUDRAFT_375642</name>
</gene>
<evidence type="ECO:0000256" key="3">
    <source>
        <dbReference type="ARBA" id="ARBA00047949"/>
    </source>
</evidence>
<proteinExistence type="predicted"/>
<name>A0A0D2PAY4_HYPSF</name>
<dbReference type="InterPro" id="IPR011539">
    <property type="entry name" value="RHD_DNA_bind_dom"/>
</dbReference>
<dbReference type="GO" id="GO:0006388">
    <property type="term" value="P:tRNA splicing, via endonucleolytic cleavage and ligation"/>
    <property type="evidence" value="ECO:0007669"/>
    <property type="project" value="TreeGrafter"/>
</dbReference>
<feature type="domain" description="RHD" evidence="5">
    <location>
        <begin position="223"/>
        <end position="293"/>
    </location>
</feature>
<comment type="catalytic activity">
    <reaction evidence="3">
        <text>2'-phospho-[ligated tRNA] + NAD(+) = mature tRNA + ADP-alpha-D-ribose 1'',2''-cyclic phosphate + nicotinamide</text>
        <dbReference type="Rhea" id="RHEA:23324"/>
        <dbReference type="Rhea" id="RHEA-COMP:11106"/>
        <dbReference type="Rhea" id="RHEA-COMP:11107"/>
        <dbReference type="ChEBI" id="CHEBI:17154"/>
        <dbReference type="ChEBI" id="CHEBI:57540"/>
        <dbReference type="ChEBI" id="CHEBI:76596"/>
        <dbReference type="ChEBI" id="CHEBI:82883"/>
        <dbReference type="ChEBI" id="CHEBI:85027"/>
        <dbReference type="EC" id="2.7.1.160"/>
    </reaction>
</comment>
<evidence type="ECO:0000256" key="4">
    <source>
        <dbReference type="SAM" id="MobiDB-lite"/>
    </source>
</evidence>
<keyword evidence="7" id="KW-1185">Reference proteome</keyword>
<evidence type="ECO:0000313" key="6">
    <source>
        <dbReference type="EMBL" id="KJA25721.1"/>
    </source>
</evidence>
<dbReference type="Pfam" id="PF01885">
    <property type="entry name" value="PTS_2-RNA"/>
    <property type="match status" value="1"/>
</dbReference>
<sequence>MQVARRVHCCNALRRLTTSLVFGRSWPACKDSTKQYSVKASKTEAVHEHDLRPRTAVAIPKVQPSRPGLPRSDTAPTARAPRYIPLVLDGIGERIFEFRDDRHLKFDHAHVVRPQAETISRDHAAGLSRILESGHGPGHDPVALFGILAGWILRHEARNLGYGIAPDGFVRLSDLMRYPAFRRFSVEDIAKLVEFDPKARFELSSLPDYIEGRVRDVWWIRARDTHSIPGVSPNSKRILNLAKYPVVEYRTRPENWPYILQCGIPESSHHLIQVHEVVGKDLFPGFIPKTQSGDAGQAQHPTRGVQKCDHRGRPQS</sequence>
<comment type="function">
    <text evidence="1">Catalyzes the last step of tRNA splicing, the transfer of the splice junction 2'-phosphate from ligated tRNA to NAD to produce ADP-ribose 1''-2'' cyclic phosphate.</text>
</comment>
<dbReference type="GO" id="GO:0003700">
    <property type="term" value="F:DNA-binding transcription factor activity"/>
    <property type="evidence" value="ECO:0007669"/>
    <property type="project" value="InterPro"/>
</dbReference>
<feature type="compositionally biased region" description="Basic and acidic residues" evidence="4">
    <location>
        <begin position="306"/>
        <end position="316"/>
    </location>
</feature>
<organism evidence="6 7">
    <name type="scientific">Hypholoma sublateritium (strain FD-334 SS-4)</name>
    <dbReference type="NCBI Taxonomy" id="945553"/>
    <lineage>
        <taxon>Eukaryota</taxon>
        <taxon>Fungi</taxon>
        <taxon>Dikarya</taxon>
        <taxon>Basidiomycota</taxon>
        <taxon>Agaricomycotina</taxon>
        <taxon>Agaricomycetes</taxon>
        <taxon>Agaricomycetidae</taxon>
        <taxon>Agaricales</taxon>
        <taxon>Agaricineae</taxon>
        <taxon>Strophariaceae</taxon>
        <taxon>Hypholoma</taxon>
    </lineage>
</organism>
<dbReference type="GO" id="GO:0000215">
    <property type="term" value="F:tRNA 2'-phosphotransferase activity"/>
    <property type="evidence" value="ECO:0007669"/>
    <property type="project" value="UniProtKB-EC"/>
</dbReference>
<dbReference type="PANTHER" id="PTHR12684:SF2">
    <property type="entry name" value="TRNA 2'-PHOSPHOTRANSFERASE 1"/>
    <property type="match status" value="1"/>
</dbReference>
<evidence type="ECO:0000256" key="1">
    <source>
        <dbReference type="ARBA" id="ARBA00003343"/>
    </source>
</evidence>
<dbReference type="InterPro" id="IPR002745">
    <property type="entry name" value="Ptrans_KptA/Tpt1"/>
</dbReference>
<dbReference type="InterPro" id="IPR042080">
    <property type="entry name" value="RNA_2'-PTrans_N"/>
</dbReference>
<evidence type="ECO:0000256" key="2">
    <source>
        <dbReference type="ARBA" id="ARBA00012007"/>
    </source>
</evidence>
<feature type="region of interest" description="Disordered" evidence="4">
    <location>
        <begin position="289"/>
        <end position="316"/>
    </location>
</feature>
<dbReference type="Proteomes" id="UP000054270">
    <property type="component" value="Unassembled WGS sequence"/>
</dbReference>
<dbReference type="GO" id="GO:0003677">
    <property type="term" value="F:DNA binding"/>
    <property type="evidence" value="ECO:0007669"/>
    <property type="project" value="InterPro"/>
</dbReference>
<dbReference type="EMBL" id="KN817530">
    <property type="protein sequence ID" value="KJA25721.1"/>
    <property type="molecule type" value="Genomic_DNA"/>
</dbReference>
<accession>A0A0D2PAY4</accession>
<dbReference type="PANTHER" id="PTHR12684">
    <property type="entry name" value="PUTATIVE PHOSPHOTRANSFERASE"/>
    <property type="match status" value="1"/>
</dbReference>
<dbReference type="OrthoDB" id="419694at2759"/>
<dbReference type="AlphaFoldDB" id="A0A0D2PAY4"/>
<evidence type="ECO:0000259" key="5">
    <source>
        <dbReference type="PROSITE" id="PS50254"/>
    </source>
</evidence>
<evidence type="ECO:0000313" key="7">
    <source>
        <dbReference type="Proteomes" id="UP000054270"/>
    </source>
</evidence>
<reference evidence="7" key="1">
    <citation type="submission" date="2014-04" db="EMBL/GenBank/DDBJ databases">
        <title>Evolutionary Origins and Diversification of the Mycorrhizal Mutualists.</title>
        <authorList>
            <consortium name="DOE Joint Genome Institute"/>
            <consortium name="Mycorrhizal Genomics Consortium"/>
            <person name="Kohler A."/>
            <person name="Kuo A."/>
            <person name="Nagy L.G."/>
            <person name="Floudas D."/>
            <person name="Copeland A."/>
            <person name="Barry K.W."/>
            <person name="Cichocki N."/>
            <person name="Veneault-Fourrey C."/>
            <person name="LaButti K."/>
            <person name="Lindquist E.A."/>
            <person name="Lipzen A."/>
            <person name="Lundell T."/>
            <person name="Morin E."/>
            <person name="Murat C."/>
            <person name="Riley R."/>
            <person name="Ohm R."/>
            <person name="Sun H."/>
            <person name="Tunlid A."/>
            <person name="Henrissat B."/>
            <person name="Grigoriev I.V."/>
            <person name="Hibbett D.S."/>
            <person name="Martin F."/>
        </authorList>
    </citation>
    <scope>NUCLEOTIDE SEQUENCE [LARGE SCALE GENOMIC DNA]</scope>
    <source>
        <strain evidence="7">FD-334 SS-4</strain>
    </source>
</reference>
<dbReference type="EC" id="2.7.1.160" evidence="2"/>